<gene>
    <name evidence="10" type="ORF">SAMN05421820_106366</name>
</gene>
<evidence type="ECO:0000256" key="7">
    <source>
        <dbReference type="SAM" id="SignalP"/>
    </source>
</evidence>
<dbReference type="AlphaFoldDB" id="A0A1G9Z6H1"/>
<feature type="chain" id="PRO_5010183364" description="alpha-L-fucosidase" evidence="7">
    <location>
        <begin position="25"/>
        <end position="491"/>
    </location>
</feature>
<dbReference type="Pfam" id="PF01120">
    <property type="entry name" value="Alpha_L_fucos"/>
    <property type="match status" value="1"/>
</dbReference>
<dbReference type="InterPro" id="IPR017853">
    <property type="entry name" value="GH"/>
</dbReference>
<dbReference type="SUPFAM" id="SSF51445">
    <property type="entry name" value="(Trans)glycosidases"/>
    <property type="match status" value="1"/>
</dbReference>
<proteinExistence type="inferred from homology"/>
<evidence type="ECO:0000256" key="5">
    <source>
        <dbReference type="ARBA" id="ARBA00022801"/>
    </source>
</evidence>
<dbReference type="InterPro" id="IPR031919">
    <property type="entry name" value="Fucosidase_C"/>
</dbReference>
<comment type="function">
    <text evidence="1">Alpha-L-fucosidase is responsible for hydrolyzing the alpha-1,6-linked fucose joined to the reducing-end N-acetylglucosamine of the carbohydrate moieties of glycoproteins.</text>
</comment>
<keyword evidence="5" id="KW-0378">Hydrolase</keyword>
<dbReference type="PANTHER" id="PTHR10030:SF37">
    <property type="entry name" value="ALPHA-L-FUCOSIDASE-RELATED"/>
    <property type="match status" value="1"/>
</dbReference>
<evidence type="ECO:0000313" key="10">
    <source>
        <dbReference type="EMBL" id="SDN16884.1"/>
    </source>
</evidence>
<keyword evidence="6" id="KW-0326">Glycosidase</keyword>
<dbReference type="OrthoDB" id="107551at2"/>
<dbReference type="Gene3D" id="3.20.20.80">
    <property type="entry name" value="Glycosidases"/>
    <property type="match status" value="1"/>
</dbReference>
<dbReference type="RefSeq" id="WP_083361938.1">
    <property type="nucleotide sequence ID" value="NZ_FNGY01000006.1"/>
</dbReference>
<name>A0A1G9Z6H1_9SPHI</name>
<organism evidence="10 11">
    <name type="scientific">Pedobacter steynii</name>
    <dbReference type="NCBI Taxonomy" id="430522"/>
    <lineage>
        <taxon>Bacteria</taxon>
        <taxon>Pseudomonadati</taxon>
        <taxon>Bacteroidota</taxon>
        <taxon>Sphingobacteriia</taxon>
        <taxon>Sphingobacteriales</taxon>
        <taxon>Sphingobacteriaceae</taxon>
        <taxon>Pedobacter</taxon>
    </lineage>
</organism>
<dbReference type="InterPro" id="IPR013780">
    <property type="entry name" value="Glyco_hydro_b"/>
</dbReference>
<evidence type="ECO:0000256" key="6">
    <source>
        <dbReference type="ARBA" id="ARBA00023295"/>
    </source>
</evidence>
<evidence type="ECO:0000256" key="3">
    <source>
        <dbReference type="ARBA" id="ARBA00012662"/>
    </source>
</evidence>
<dbReference type="InterPro" id="IPR000933">
    <property type="entry name" value="Glyco_hydro_29"/>
</dbReference>
<sequence length="491" mass="57416">MKPNLIRCLCTVKILILLYCSAHAQSYTADWKSLDQRPVPEWFKDAKFGVFITWGPYSLPAYAPKGQYAEWYQYWLQTNAFNGAVAKYHKEVFGDQSYYDMAKSFKAELYQPEEWAKLIEQSGAKYVVPVAKHHDGFCWWPNKYANETWGFPWNAKDMGPKRDLLGELFAALKKTRVKAGVYFSWYEWFNPLYKADPEKYALQHAIPQAKDLIERYQPEVFWTDGDWDQTDTTWHAPEFLSWLYNESAIRKTVVTYDRYGKGTRFKHGSVYTPEYQPDMEFGDHYFEESRGIGFSYSYNKMEDAWDYNSPQILVLLLSDLVSRGGNLLLDIGPDGSGKIPAIMQERLLQMGSWLKKNGEAIYNTRRWERPCQWNEGKRDYKPERTPGDFKANGDFMLKMTVDPAPGYAVKECFFTYNPVSKKVYAILPKWPLNNRFIIKKMKMKPNSKVQLLETGELLKWKQEKEDVVLTFPAFNPNQHKSEYAFAVSITT</sequence>
<accession>A0A1G9Z6H1</accession>
<comment type="similarity">
    <text evidence="2">Belongs to the glycosyl hydrolase 29 family.</text>
</comment>
<dbReference type="GO" id="GO:0004560">
    <property type="term" value="F:alpha-L-fucosidase activity"/>
    <property type="evidence" value="ECO:0007669"/>
    <property type="project" value="InterPro"/>
</dbReference>
<feature type="domain" description="Glycoside hydrolase family 29 N-terminal" evidence="8">
    <location>
        <begin position="22"/>
        <end position="359"/>
    </location>
</feature>
<dbReference type="Proteomes" id="UP000183200">
    <property type="component" value="Unassembled WGS sequence"/>
</dbReference>
<dbReference type="GO" id="GO:0005764">
    <property type="term" value="C:lysosome"/>
    <property type="evidence" value="ECO:0007669"/>
    <property type="project" value="TreeGrafter"/>
</dbReference>
<feature type="domain" description="Alpha-L-fucosidase C-terminal" evidence="9">
    <location>
        <begin position="410"/>
        <end position="490"/>
    </location>
</feature>
<dbReference type="PANTHER" id="PTHR10030">
    <property type="entry name" value="ALPHA-L-FUCOSIDASE"/>
    <property type="match status" value="1"/>
</dbReference>
<dbReference type="SMART" id="SM00812">
    <property type="entry name" value="Alpha_L_fucos"/>
    <property type="match status" value="1"/>
</dbReference>
<dbReference type="PRINTS" id="PR00741">
    <property type="entry name" value="GLHYDRLASE29"/>
</dbReference>
<evidence type="ECO:0000256" key="2">
    <source>
        <dbReference type="ARBA" id="ARBA00007951"/>
    </source>
</evidence>
<protein>
    <recommendedName>
        <fullName evidence="3">alpha-L-fucosidase</fullName>
        <ecNumber evidence="3">3.2.1.51</ecNumber>
    </recommendedName>
</protein>
<evidence type="ECO:0000259" key="9">
    <source>
        <dbReference type="Pfam" id="PF16757"/>
    </source>
</evidence>
<dbReference type="GO" id="GO:0016139">
    <property type="term" value="P:glycoside catabolic process"/>
    <property type="evidence" value="ECO:0007669"/>
    <property type="project" value="TreeGrafter"/>
</dbReference>
<dbReference type="Gene3D" id="2.60.40.1180">
    <property type="entry name" value="Golgi alpha-mannosidase II"/>
    <property type="match status" value="1"/>
</dbReference>
<keyword evidence="11" id="KW-1185">Reference proteome</keyword>
<dbReference type="PIRSF" id="PIRSF001092">
    <property type="entry name" value="Alpha-L-fucosidase"/>
    <property type="match status" value="1"/>
</dbReference>
<dbReference type="GO" id="GO:0006004">
    <property type="term" value="P:fucose metabolic process"/>
    <property type="evidence" value="ECO:0007669"/>
    <property type="project" value="InterPro"/>
</dbReference>
<keyword evidence="4 7" id="KW-0732">Signal</keyword>
<evidence type="ECO:0000259" key="8">
    <source>
        <dbReference type="Pfam" id="PF01120"/>
    </source>
</evidence>
<evidence type="ECO:0000313" key="11">
    <source>
        <dbReference type="Proteomes" id="UP000183200"/>
    </source>
</evidence>
<dbReference type="InterPro" id="IPR016286">
    <property type="entry name" value="FUC_metazoa-typ"/>
</dbReference>
<dbReference type="EC" id="3.2.1.51" evidence="3"/>
<evidence type="ECO:0000256" key="1">
    <source>
        <dbReference type="ARBA" id="ARBA00004071"/>
    </source>
</evidence>
<dbReference type="InterPro" id="IPR057739">
    <property type="entry name" value="Glyco_hydro_29_N"/>
</dbReference>
<dbReference type="Pfam" id="PF16757">
    <property type="entry name" value="Fucosidase_C"/>
    <property type="match status" value="1"/>
</dbReference>
<dbReference type="EMBL" id="FNGY01000006">
    <property type="protein sequence ID" value="SDN16884.1"/>
    <property type="molecule type" value="Genomic_DNA"/>
</dbReference>
<reference evidence="11" key="1">
    <citation type="submission" date="2016-10" db="EMBL/GenBank/DDBJ databases">
        <authorList>
            <person name="Varghese N."/>
            <person name="Submissions S."/>
        </authorList>
    </citation>
    <scope>NUCLEOTIDE SEQUENCE [LARGE SCALE GENOMIC DNA]</scope>
    <source>
        <strain evidence="11">DSM 19110</strain>
    </source>
</reference>
<evidence type="ECO:0000256" key="4">
    <source>
        <dbReference type="ARBA" id="ARBA00022729"/>
    </source>
</evidence>
<feature type="signal peptide" evidence="7">
    <location>
        <begin position="1"/>
        <end position="24"/>
    </location>
</feature>